<keyword evidence="2" id="KW-1185">Reference proteome</keyword>
<proteinExistence type="predicted"/>
<protein>
    <submittedName>
        <fullName evidence="1">Uncharacterized protein</fullName>
    </submittedName>
</protein>
<dbReference type="AlphaFoldDB" id="A0A9D4LKL2"/>
<dbReference type="EMBL" id="JAIWYP010000002">
    <property type="protein sequence ID" value="KAH3860465.1"/>
    <property type="molecule type" value="Genomic_DNA"/>
</dbReference>
<dbReference type="Proteomes" id="UP000828390">
    <property type="component" value="Unassembled WGS sequence"/>
</dbReference>
<accession>A0A9D4LKL2</accession>
<evidence type="ECO:0000313" key="1">
    <source>
        <dbReference type="EMBL" id="KAH3860465.1"/>
    </source>
</evidence>
<evidence type="ECO:0000313" key="2">
    <source>
        <dbReference type="Proteomes" id="UP000828390"/>
    </source>
</evidence>
<sequence length="109" mass="12514">MQLNELKEQDVELNAYISQWYFDAIITAVKSLGGYHQNEEYRSVFEAPSLALSLGHSINLIAAELHRRFRPTETETGSSVPVLAALLDPFFKDLDISCRLRNFTRQKRL</sequence>
<name>A0A9D4LKL2_DREPO</name>
<gene>
    <name evidence="1" type="ORF">DPMN_023365</name>
</gene>
<organism evidence="1 2">
    <name type="scientific">Dreissena polymorpha</name>
    <name type="common">Zebra mussel</name>
    <name type="synonym">Mytilus polymorpha</name>
    <dbReference type="NCBI Taxonomy" id="45954"/>
    <lineage>
        <taxon>Eukaryota</taxon>
        <taxon>Metazoa</taxon>
        <taxon>Spiralia</taxon>
        <taxon>Lophotrochozoa</taxon>
        <taxon>Mollusca</taxon>
        <taxon>Bivalvia</taxon>
        <taxon>Autobranchia</taxon>
        <taxon>Heteroconchia</taxon>
        <taxon>Euheterodonta</taxon>
        <taxon>Imparidentia</taxon>
        <taxon>Neoheterodontei</taxon>
        <taxon>Myida</taxon>
        <taxon>Dreissenoidea</taxon>
        <taxon>Dreissenidae</taxon>
        <taxon>Dreissena</taxon>
    </lineage>
</organism>
<reference evidence="1" key="2">
    <citation type="submission" date="2020-11" db="EMBL/GenBank/DDBJ databases">
        <authorList>
            <person name="McCartney M.A."/>
            <person name="Auch B."/>
            <person name="Kono T."/>
            <person name="Mallez S."/>
            <person name="Becker A."/>
            <person name="Gohl D.M."/>
            <person name="Silverstein K.A.T."/>
            <person name="Koren S."/>
            <person name="Bechman K.B."/>
            <person name="Herman A."/>
            <person name="Abrahante J.E."/>
            <person name="Garbe J."/>
        </authorList>
    </citation>
    <scope>NUCLEOTIDE SEQUENCE</scope>
    <source>
        <strain evidence="1">Duluth1</strain>
        <tissue evidence="1">Whole animal</tissue>
    </source>
</reference>
<reference evidence="1" key="1">
    <citation type="journal article" date="2019" name="bioRxiv">
        <title>The Genome of the Zebra Mussel, Dreissena polymorpha: A Resource for Invasive Species Research.</title>
        <authorList>
            <person name="McCartney M.A."/>
            <person name="Auch B."/>
            <person name="Kono T."/>
            <person name="Mallez S."/>
            <person name="Zhang Y."/>
            <person name="Obille A."/>
            <person name="Becker A."/>
            <person name="Abrahante J.E."/>
            <person name="Garbe J."/>
            <person name="Badalamenti J.P."/>
            <person name="Herman A."/>
            <person name="Mangelson H."/>
            <person name="Liachko I."/>
            <person name="Sullivan S."/>
            <person name="Sone E.D."/>
            <person name="Koren S."/>
            <person name="Silverstein K.A.T."/>
            <person name="Beckman K.B."/>
            <person name="Gohl D.M."/>
        </authorList>
    </citation>
    <scope>NUCLEOTIDE SEQUENCE</scope>
    <source>
        <strain evidence="1">Duluth1</strain>
        <tissue evidence="1">Whole animal</tissue>
    </source>
</reference>
<comment type="caution">
    <text evidence="1">The sequence shown here is derived from an EMBL/GenBank/DDBJ whole genome shotgun (WGS) entry which is preliminary data.</text>
</comment>